<feature type="domain" description="NADP transhydrogenase beta-like" evidence="18">
    <location>
        <begin position="8"/>
        <end position="463"/>
    </location>
</feature>
<keyword evidence="8 17" id="KW-0812">Transmembrane</keyword>
<dbReference type="SUPFAM" id="SSF52467">
    <property type="entry name" value="DHS-like NAD/FAD-binding domain"/>
    <property type="match status" value="1"/>
</dbReference>
<feature type="transmembrane region" description="Helical" evidence="17">
    <location>
        <begin position="67"/>
        <end position="85"/>
    </location>
</feature>
<keyword evidence="10" id="KW-1278">Translocase</keyword>
<evidence type="ECO:0000313" key="19">
    <source>
        <dbReference type="EMBL" id="CAB4702993.1"/>
    </source>
</evidence>
<keyword evidence="12" id="KW-0520">NAD</keyword>
<keyword evidence="9" id="KW-0521">NADP</keyword>
<dbReference type="GO" id="GO:0005886">
    <property type="term" value="C:plasma membrane"/>
    <property type="evidence" value="ECO:0007669"/>
    <property type="project" value="UniProtKB-SubCell"/>
</dbReference>
<dbReference type="AlphaFoldDB" id="A0A6J7MCQ5"/>
<dbReference type="Pfam" id="PF02233">
    <property type="entry name" value="PNTB"/>
    <property type="match status" value="1"/>
</dbReference>
<evidence type="ECO:0000256" key="6">
    <source>
        <dbReference type="ARBA" id="ARBA00022475"/>
    </source>
</evidence>
<keyword evidence="7" id="KW-0997">Cell inner membrane</keyword>
<evidence type="ECO:0000256" key="11">
    <source>
        <dbReference type="ARBA" id="ARBA00022989"/>
    </source>
</evidence>
<evidence type="ECO:0000256" key="15">
    <source>
        <dbReference type="ARBA" id="ARBA00033258"/>
    </source>
</evidence>
<dbReference type="GO" id="GO:0008750">
    <property type="term" value="F:proton-translocating NAD(P)+ transhydrogenase activity"/>
    <property type="evidence" value="ECO:0007669"/>
    <property type="project" value="UniProtKB-EC"/>
</dbReference>
<feature type="transmembrane region" description="Helical" evidence="17">
    <location>
        <begin position="6"/>
        <end position="24"/>
    </location>
</feature>
<keyword evidence="13 17" id="KW-0472">Membrane</keyword>
<dbReference type="EMBL" id="CAFBOD010000010">
    <property type="protein sequence ID" value="CAB4978566.1"/>
    <property type="molecule type" value="Genomic_DNA"/>
</dbReference>
<dbReference type="InterPro" id="IPR012136">
    <property type="entry name" value="NADH_DH_b"/>
</dbReference>
<evidence type="ECO:0000313" key="23">
    <source>
        <dbReference type="EMBL" id="CAB5142627.1"/>
    </source>
</evidence>
<evidence type="ECO:0000256" key="10">
    <source>
        <dbReference type="ARBA" id="ARBA00022967"/>
    </source>
</evidence>
<comment type="similarity">
    <text evidence="3">Belongs to the PNT beta subunit family.</text>
</comment>
<reference evidence="22" key="1">
    <citation type="submission" date="2020-05" db="EMBL/GenBank/DDBJ databases">
        <authorList>
            <person name="Chiriac C."/>
            <person name="Salcher M."/>
            <person name="Ghai R."/>
            <person name="Kavagutti S V."/>
        </authorList>
    </citation>
    <scope>NUCLEOTIDE SEQUENCE</scope>
</reference>
<evidence type="ECO:0000313" key="22">
    <source>
        <dbReference type="EMBL" id="CAB4978566.1"/>
    </source>
</evidence>
<evidence type="ECO:0000256" key="9">
    <source>
        <dbReference type="ARBA" id="ARBA00022857"/>
    </source>
</evidence>
<keyword evidence="6" id="KW-1003">Cell membrane</keyword>
<evidence type="ECO:0000256" key="8">
    <source>
        <dbReference type="ARBA" id="ARBA00022692"/>
    </source>
</evidence>
<evidence type="ECO:0000313" key="21">
    <source>
        <dbReference type="EMBL" id="CAB4928941.1"/>
    </source>
</evidence>
<evidence type="ECO:0000256" key="4">
    <source>
        <dbReference type="ARBA" id="ARBA00012943"/>
    </source>
</evidence>
<evidence type="ECO:0000259" key="18">
    <source>
        <dbReference type="Pfam" id="PF02233"/>
    </source>
</evidence>
<dbReference type="GO" id="GO:0050661">
    <property type="term" value="F:NADP binding"/>
    <property type="evidence" value="ECO:0007669"/>
    <property type="project" value="InterPro"/>
</dbReference>
<name>A0A6J7MCQ5_9ZZZZ</name>
<evidence type="ECO:0000256" key="16">
    <source>
        <dbReference type="ARBA" id="ARBA00048202"/>
    </source>
</evidence>
<dbReference type="EMBL" id="CAEZYE010000007">
    <property type="protein sequence ID" value="CAB4702993.1"/>
    <property type="molecule type" value="Genomic_DNA"/>
</dbReference>
<evidence type="ECO:0000256" key="14">
    <source>
        <dbReference type="ARBA" id="ARBA00030053"/>
    </source>
</evidence>
<dbReference type="PANTHER" id="PTHR44758:SF1">
    <property type="entry name" value="NAD(P) TRANSHYDROGENASE SUBUNIT BETA"/>
    <property type="match status" value="1"/>
</dbReference>
<comment type="function">
    <text evidence="1">The transhydrogenation between NADH and NADP is coupled to respiration and ATP hydrolysis and functions as a proton pump across the membrane.</text>
</comment>
<dbReference type="Gene3D" id="3.40.50.1220">
    <property type="entry name" value="TPP-binding domain"/>
    <property type="match status" value="1"/>
</dbReference>
<protein>
    <recommendedName>
        <fullName evidence="5">NAD(P) transhydrogenase subunit beta</fullName>
        <ecNumber evidence="4">7.1.1.1</ecNumber>
    </recommendedName>
    <alternativeName>
        <fullName evidence="15">Nicotinamide nucleotide transhydrogenase subunit beta</fullName>
    </alternativeName>
    <alternativeName>
        <fullName evidence="14">Pyridine nucleotide transhydrogenase subunit beta</fullName>
    </alternativeName>
</protein>
<evidence type="ECO:0000256" key="2">
    <source>
        <dbReference type="ARBA" id="ARBA00004429"/>
    </source>
</evidence>
<dbReference type="EMBL" id="CAFBMU010000016">
    <property type="protein sequence ID" value="CAB4928941.1"/>
    <property type="molecule type" value="Genomic_DNA"/>
</dbReference>
<evidence type="ECO:0000256" key="17">
    <source>
        <dbReference type="SAM" id="Phobius"/>
    </source>
</evidence>
<evidence type="ECO:0000313" key="20">
    <source>
        <dbReference type="EMBL" id="CAB4812099.1"/>
    </source>
</evidence>
<organism evidence="22">
    <name type="scientific">freshwater metagenome</name>
    <dbReference type="NCBI Taxonomy" id="449393"/>
    <lineage>
        <taxon>unclassified sequences</taxon>
        <taxon>metagenomes</taxon>
        <taxon>ecological metagenomes</taxon>
    </lineage>
</organism>
<feature type="transmembrane region" description="Helical" evidence="17">
    <location>
        <begin position="97"/>
        <end position="118"/>
    </location>
</feature>
<gene>
    <name evidence="19" type="ORF">UFOPK2655_00255</name>
    <name evidence="20" type="ORF">UFOPK3077_01280</name>
    <name evidence="21" type="ORF">UFOPK3667_01188</name>
    <name evidence="22" type="ORF">UFOPK3903_01009</name>
    <name evidence="23" type="ORF">UFOPK4444_00164</name>
</gene>
<dbReference type="InterPro" id="IPR029035">
    <property type="entry name" value="DHS-like_NAD/FAD-binding_dom"/>
</dbReference>
<feature type="transmembrane region" description="Helical" evidence="17">
    <location>
        <begin position="130"/>
        <end position="150"/>
    </location>
</feature>
<evidence type="ECO:0000256" key="3">
    <source>
        <dbReference type="ARBA" id="ARBA00007919"/>
    </source>
</evidence>
<evidence type="ECO:0000256" key="1">
    <source>
        <dbReference type="ARBA" id="ARBA00003943"/>
    </source>
</evidence>
<feature type="transmembrane region" description="Helical" evidence="17">
    <location>
        <begin position="162"/>
        <end position="186"/>
    </location>
</feature>
<evidence type="ECO:0000256" key="7">
    <source>
        <dbReference type="ARBA" id="ARBA00022519"/>
    </source>
</evidence>
<feature type="transmembrane region" description="Helical" evidence="17">
    <location>
        <begin position="243"/>
        <end position="263"/>
    </location>
</feature>
<evidence type="ECO:0000256" key="5">
    <source>
        <dbReference type="ARBA" id="ARBA00014581"/>
    </source>
</evidence>
<evidence type="ECO:0000256" key="13">
    <source>
        <dbReference type="ARBA" id="ARBA00023136"/>
    </source>
</evidence>
<dbReference type="EMBL" id="CAFBRZ010000005">
    <property type="protein sequence ID" value="CAB5142627.1"/>
    <property type="molecule type" value="Genomic_DNA"/>
</dbReference>
<comment type="subcellular location">
    <subcellularLocation>
        <location evidence="2">Cell inner membrane</location>
        <topology evidence="2">Multi-pass membrane protein</topology>
    </subcellularLocation>
</comment>
<comment type="catalytic activity">
    <reaction evidence="16">
        <text>NAD(+) + NADPH + H(+)(in) = NADH + NADP(+) + H(+)(out)</text>
        <dbReference type="Rhea" id="RHEA:47992"/>
        <dbReference type="ChEBI" id="CHEBI:15378"/>
        <dbReference type="ChEBI" id="CHEBI:57540"/>
        <dbReference type="ChEBI" id="CHEBI:57783"/>
        <dbReference type="ChEBI" id="CHEBI:57945"/>
        <dbReference type="ChEBI" id="CHEBI:58349"/>
        <dbReference type="EC" id="7.1.1.1"/>
    </reaction>
</comment>
<sequence length="468" mass="48533">MSRTLYDLIGLAAGVAFILALKGLSHPKTARRGNMIGAFGATLATIVVFFFVVAPKTGVAHALPLHHLGWILGAMAVGLAIGVPAARKVQMTQMPQLVALFNGVGGGAAALVAIVEYLHLGSGATKAEVIFTVFTVIVGCVSFSGSIITFMKLQELMTTRPVIFPAGRFIIAATLVSVIGVGGWVVAALGTTPLLILAGLSLLFGVLFVLPVGGADVPIVISLLNAFTGLTVAASGYVLDSVLLIIAGTLVGASGTILTRLMAEAMGRSLFGTLFGAFTAKPQAATGAAEERPVRSGSPDDVAILLNYARRVVIVPGFGLAVAQAQHTVRELADLMISKGIDVAYGIHPVAGRMPGHMNVLLAEANVPYDQLEEMDEINPTFSQTDVAIVIGANDVVNPAAENTPGCPIYGMPILQVANAANVIFLKRSMRPGFAGIENELLYDPKTMLLFGDAKASLTKVVSALKAL</sequence>
<dbReference type="PIRSF" id="PIRSF000204">
    <property type="entry name" value="PNTB"/>
    <property type="match status" value="1"/>
</dbReference>
<dbReference type="PANTHER" id="PTHR44758">
    <property type="entry name" value="NAD(P) TRANSHYDROGENASE SUBUNIT BETA"/>
    <property type="match status" value="1"/>
</dbReference>
<feature type="transmembrane region" description="Helical" evidence="17">
    <location>
        <begin position="36"/>
        <end position="55"/>
    </location>
</feature>
<dbReference type="InterPro" id="IPR034300">
    <property type="entry name" value="PNTB-like"/>
</dbReference>
<accession>A0A6J7MCQ5</accession>
<proteinExistence type="inferred from homology"/>
<keyword evidence="11 17" id="KW-1133">Transmembrane helix</keyword>
<evidence type="ECO:0000256" key="12">
    <source>
        <dbReference type="ARBA" id="ARBA00023027"/>
    </source>
</evidence>
<dbReference type="EC" id="7.1.1.1" evidence="4"/>
<dbReference type="EMBL" id="CAFAAS010000018">
    <property type="protein sequence ID" value="CAB4812099.1"/>
    <property type="molecule type" value="Genomic_DNA"/>
</dbReference>